<feature type="domain" description="Sodium/calcium exchanger membrane region" evidence="6">
    <location>
        <begin position="4"/>
        <end position="143"/>
    </location>
</feature>
<dbReference type="NCBIfam" id="TIGR00367">
    <property type="entry name" value="calcium/sodium antiporter"/>
    <property type="match status" value="1"/>
</dbReference>
<dbReference type="EMBL" id="JADJNC010000009">
    <property type="protein sequence ID" value="MBK7422748.1"/>
    <property type="molecule type" value="Genomic_DNA"/>
</dbReference>
<proteinExistence type="predicted"/>
<dbReference type="PANTHER" id="PTHR10846">
    <property type="entry name" value="SODIUM/POTASSIUM/CALCIUM EXCHANGER"/>
    <property type="match status" value="1"/>
</dbReference>
<evidence type="ECO:0000256" key="5">
    <source>
        <dbReference type="SAM" id="Phobius"/>
    </source>
</evidence>
<dbReference type="InterPro" id="IPR004481">
    <property type="entry name" value="K/Na/Ca-exchanger"/>
</dbReference>
<dbReference type="GO" id="GO:0006874">
    <property type="term" value="P:intracellular calcium ion homeostasis"/>
    <property type="evidence" value="ECO:0007669"/>
    <property type="project" value="TreeGrafter"/>
</dbReference>
<evidence type="ECO:0000256" key="2">
    <source>
        <dbReference type="ARBA" id="ARBA00022692"/>
    </source>
</evidence>
<feature type="transmembrane region" description="Helical" evidence="5">
    <location>
        <begin position="125"/>
        <end position="143"/>
    </location>
</feature>
<evidence type="ECO:0000256" key="4">
    <source>
        <dbReference type="ARBA" id="ARBA00023136"/>
    </source>
</evidence>
<feature type="transmembrane region" description="Helical" evidence="5">
    <location>
        <begin position="274"/>
        <end position="293"/>
    </location>
</feature>
<comment type="caution">
    <text evidence="7">The sequence shown here is derived from an EMBL/GenBank/DDBJ whole genome shotgun (WGS) entry which is preliminary data.</text>
</comment>
<dbReference type="Pfam" id="PF01699">
    <property type="entry name" value="Na_Ca_ex"/>
    <property type="match status" value="2"/>
</dbReference>
<dbReference type="Gene3D" id="6.10.280.80">
    <property type="entry name" value="NCX, peripheral helical region"/>
    <property type="match status" value="1"/>
</dbReference>
<protein>
    <submittedName>
        <fullName evidence="7">Calcium/sodium antiporter</fullName>
    </submittedName>
</protein>
<keyword evidence="3 5" id="KW-1133">Transmembrane helix</keyword>
<feature type="transmembrane region" description="Helical" evidence="5">
    <location>
        <begin position="240"/>
        <end position="262"/>
    </location>
</feature>
<accession>A0A9D7I846</accession>
<comment type="subcellular location">
    <subcellularLocation>
        <location evidence="1">Membrane</location>
        <topology evidence="1">Multi-pass membrane protein</topology>
    </subcellularLocation>
</comment>
<evidence type="ECO:0000259" key="6">
    <source>
        <dbReference type="Pfam" id="PF01699"/>
    </source>
</evidence>
<dbReference type="AlphaFoldDB" id="A0A9D7I846"/>
<keyword evidence="2 5" id="KW-0812">Transmembrane</keyword>
<evidence type="ECO:0000256" key="1">
    <source>
        <dbReference type="ARBA" id="ARBA00004141"/>
    </source>
</evidence>
<dbReference type="PANTHER" id="PTHR10846:SF8">
    <property type="entry name" value="INNER MEMBRANE PROTEIN YRBG"/>
    <property type="match status" value="1"/>
</dbReference>
<feature type="transmembrane region" description="Helical" evidence="5">
    <location>
        <begin position="176"/>
        <end position="198"/>
    </location>
</feature>
<evidence type="ECO:0000256" key="3">
    <source>
        <dbReference type="ARBA" id="ARBA00022989"/>
    </source>
</evidence>
<keyword evidence="4 5" id="KW-0472">Membrane</keyword>
<feature type="transmembrane region" description="Helical" evidence="5">
    <location>
        <begin position="210"/>
        <end position="233"/>
    </location>
</feature>
<evidence type="ECO:0000313" key="8">
    <source>
        <dbReference type="Proteomes" id="UP000886602"/>
    </source>
</evidence>
<organism evidence="7 8">
    <name type="scientific">Candidatus Propionivibrio dominans</name>
    <dbReference type="NCBI Taxonomy" id="2954373"/>
    <lineage>
        <taxon>Bacteria</taxon>
        <taxon>Pseudomonadati</taxon>
        <taxon>Pseudomonadota</taxon>
        <taxon>Betaproteobacteria</taxon>
        <taxon>Rhodocyclales</taxon>
        <taxon>Rhodocyclaceae</taxon>
        <taxon>Propionivibrio</taxon>
    </lineage>
</organism>
<feature type="transmembrane region" description="Helical" evidence="5">
    <location>
        <begin position="327"/>
        <end position="351"/>
    </location>
</feature>
<feature type="domain" description="Sodium/calcium exchanger membrane region" evidence="6">
    <location>
        <begin position="176"/>
        <end position="318"/>
    </location>
</feature>
<dbReference type="GO" id="GO:0005262">
    <property type="term" value="F:calcium channel activity"/>
    <property type="evidence" value="ECO:0007669"/>
    <property type="project" value="TreeGrafter"/>
</dbReference>
<name>A0A9D7I846_9RHOO</name>
<sequence length="366" mass="38569">MTPLLFFILGLLALVAGAELLVRGASKLALSFGISPLVVGLTVVACGTSAPELAVSVQSAWSGQVDIALGNVVGSNIFNVLFILGVSALITPLLVASQLIRQEVPIMIGASLLLFALAWDGGISRFDGALLFGLLSAYTVFLIRQSRRESQSIEAEYVQQIGEVKVGEGQHWGVQVTLIAAGLALLVLGADWLVGAAVTFAKQLGVSELVIGLTIVAAGTSMPEVATSVVAALRGERDIAVGNVVGSNMFNILGVLGLSSLVAPESLSVPQSMLSFDLPVMIAVAGACLPIFFTGHLISLWEGAVFLAYYMVYTAYLVLAVQRHDLLASFGFVMTTVVLPLTALTLGVLAWREWRTPRNNMIDRKS</sequence>
<feature type="transmembrane region" description="Helical" evidence="5">
    <location>
        <begin position="300"/>
        <end position="321"/>
    </location>
</feature>
<evidence type="ECO:0000313" key="7">
    <source>
        <dbReference type="EMBL" id="MBK7422748.1"/>
    </source>
</evidence>
<feature type="transmembrane region" description="Helical" evidence="5">
    <location>
        <begin position="77"/>
        <end position="96"/>
    </location>
</feature>
<dbReference type="InterPro" id="IPR004837">
    <property type="entry name" value="NaCa_Exmemb"/>
</dbReference>
<feature type="transmembrane region" description="Helical" evidence="5">
    <location>
        <begin position="103"/>
        <end position="119"/>
    </location>
</feature>
<dbReference type="GO" id="GO:0008273">
    <property type="term" value="F:calcium, potassium:sodium antiporter activity"/>
    <property type="evidence" value="ECO:0007669"/>
    <property type="project" value="TreeGrafter"/>
</dbReference>
<dbReference type="GO" id="GO:0005886">
    <property type="term" value="C:plasma membrane"/>
    <property type="evidence" value="ECO:0007669"/>
    <property type="project" value="TreeGrafter"/>
</dbReference>
<dbReference type="Proteomes" id="UP000886602">
    <property type="component" value="Unassembled WGS sequence"/>
</dbReference>
<dbReference type="Gene3D" id="1.20.1420.30">
    <property type="entry name" value="NCX, central ion-binding region"/>
    <property type="match status" value="1"/>
</dbReference>
<dbReference type="InterPro" id="IPR044880">
    <property type="entry name" value="NCX_ion-bd_dom_sf"/>
</dbReference>
<reference evidence="7" key="1">
    <citation type="submission" date="2020-10" db="EMBL/GenBank/DDBJ databases">
        <title>Connecting structure to function with the recovery of over 1000 high-quality activated sludge metagenome-assembled genomes encoding full-length rRNA genes using long-read sequencing.</title>
        <authorList>
            <person name="Singleton C.M."/>
            <person name="Petriglieri F."/>
            <person name="Kristensen J.M."/>
            <person name="Kirkegaard R.H."/>
            <person name="Michaelsen T.Y."/>
            <person name="Andersen M.H."/>
            <person name="Karst S.M."/>
            <person name="Dueholm M.S."/>
            <person name="Nielsen P.H."/>
            <person name="Albertsen M."/>
        </authorList>
    </citation>
    <scope>NUCLEOTIDE SEQUENCE</scope>
    <source>
        <strain evidence="7">EsbW_18-Q3-R4-48_MAXAC.044</strain>
    </source>
</reference>
<gene>
    <name evidence="7" type="ORF">IPJ48_06430</name>
</gene>